<dbReference type="InterPro" id="IPR004701">
    <property type="entry name" value="PTS_EIIA_man-typ"/>
</dbReference>
<dbReference type="OrthoDB" id="6623712at2"/>
<dbReference type="eggNOG" id="COG2893">
    <property type="taxonomic scope" value="Bacteria"/>
</dbReference>
<reference evidence="9 10" key="1">
    <citation type="submission" date="2013-02" db="EMBL/GenBank/DDBJ databases">
        <title>The Genome Sequence of Enterococcus phoeniculicola BAA-412.</title>
        <authorList>
            <consortium name="The Broad Institute Genome Sequencing Platform"/>
            <consortium name="The Broad Institute Genome Sequencing Center for Infectious Disease"/>
            <person name="Earl A.M."/>
            <person name="Gilmore M.S."/>
            <person name="Lebreton F."/>
            <person name="Walker B."/>
            <person name="Young S.K."/>
            <person name="Zeng Q."/>
            <person name="Gargeya S."/>
            <person name="Fitzgerald M."/>
            <person name="Haas B."/>
            <person name="Abouelleil A."/>
            <person name="Alvarado L."/>
            <person name="Arachchi H.M."/>
            <person name="Berlin A.M."/>
            <person name="Chapman S.B."/>
            <person name="Dewar J."/>
            <person name="Goldberg J."/>
            <person name="Griggs A."/>
            <person name="Gujja S."/>
            <person name="Hansen M."/>
            <person name="Howarth C."/>
            <person name="Imamovic A."/>
            <person name="Larimer J."/>
            <person name="McCowan C."/>
            <person name="Murphy C."/>
            <person name="Neiman D."/>
            <person name="Pearson M."/>
            <person name="Priest M."/>
            <person name="Roberts A."/>
            <person name="Saif S."/>
            <person name="Shea T."/>
            <person name="Sisk P."/>
            <person name="Sykes S."/>
            <person name="Wortman J."/>
            <person name="Nusbaum C."/>
            <person name="Birren B."/>
        </authorList>
    </citation>
    <scope>NUCLEOTIDE SEQUENCE [LARGE SCALE GENOMIC DNA]</scope>
    <source>
        <strain evidence="9 10">ATCC BAA-412</strain>
    </source>
</reference>
<dbReference type="GO" id="GO:0009401">
    <property type="term" value="P:phosphoenolpyruvate-dependent sugar phosphotransferase system"/>
    <property type="evidence" value="ECO:0007669"/>
    <property type="project" value="UniProtKB-KW"/>
</dbReference>
<evidence type="ECO:0000256" key="3">
    <source>
        <dbReference type="ARBA" id="ARBA00022490"/>
    </source>
</evidence>
<dbReference type="PATRIC" id="fig|1158610.3.peg.2616"/>
<dbReference type="InterPro" id="IPR036662">
    <property type="entry name" value="PTS_EIIA_man-typ_sf"/>
</dbReference>
<evidence type="ECO:0000313" key="9">
    <source>
        <dbReference type="EMBL" id="EOL42283.1"/>
    </source>
</evidence>
<evidence type="ECO:0000256" key="2">
    <source>
        <dbReference type="ARBA" id="ARBA00022448"/>
    </source>
</evidence>
<dbReference type="InterPro" id="IPR051471">
    <property type="entry name" value="Bacterial_PTS_sugar_comp"/>
</dbReference>
<evidence type="ECO:0000256" key="5">
    <source>
        <dbReference type="ARBA" id="ARBA00022679"/>
    </source>
</evidence>
<name>R3TMK7_9ENTE</name>
<keyword evidence="10" id="KW-1185">Reference proteome</keyword>
<sequence length="132" mass="14725">MDTQLILISHGTLCEELKKSTEMIMGEQSCIHTVSLLPSESPEDFQKKFKEATRGMDDFIVMADLMGGTPCNVVAKELMIGAQFDLYAGMNMPMVISFINGLLTQTSVNPVEDAKENIYHVNQLLTFDEDDE</sequence>
<dbReference type="GO" id="GO:0016020">
    <property type="term" value="C:membrane"/>
    <property type="evidence" value="ECO:0007669"/>
    <property type="project" value="InterPro"/>
</dbReference>
<evidence type="ECO:0000256" key="4">
    <source>
        <dbReference type="ARBA" id="ARBA00022597"/>
    </source>
</evidence>
<evidence type="ECO:0000256" key="7">
    <source>
        <dbReference type="ARBA" id="ARBA00022777"/>
    </source>
</evidence>
<organism evidence="9 10">
    <name type="scientific">Enterococcus phoeniculicola ATCC BAA-412</name>
    <dbReference type="NCBI Taxonomy" id="1158610"/>
    <lineage>
        <taxon>Bacteria</taxon>
        <taxon>Bacillati</taxon>
        <taxon>Bacillota</taxon>
        <taxon>Bacilli</taxon>
        <taxon>Lactobacillales</taxon>
        <taxon>Enterococcaceae</taxon>
        <taxon>Enterococcus</taxon>
    </lineage>
</organism>
<keyword evidence="3" id="KW-0963">Cytoplasm</keyword>
<dbReference type="EMBL" id="AJAT01000017">
    <property type="protein sequence ID" value="EOL42283.1"/>
    <property type="molecule type" value="Genomic_DNA"/>
</dbReference>
<gene>
    <name evidence="9" type="ORF">UC3_02635</name>
</gene>
<protein>
    <recommendedName>
        <fullName evidence="8">PTS EIIA type-4 domain-containing protein</fullName>
    </recommendedName>
</protein>
<dbReference type="RefSeq" id="WP_010769271.1">
    <property type="nucleotide sequence ID" value="NZ_ASWE01000001.1"/>
</dbReference>
<keyword evidence="5" id="KW-0808">Transferase</keyword>
<dbReference type="Pfam" id="PF03610">
    <property type="entry name" value="EIIA-man"/>
    <property type="match status" value="1"/>
</dbReference>
<comment type="subcellular location">
    <subcellularLocation>
        <location evidence="1">Cytoplasm</location>
    </subcellularLocation>
</comment>
<dbReference type="InterPro" id="IPR033887">
    <property type="entry name" value="PTS_IIA_man"/>
</dbReference>
<dbReference type="PROSITE" id="PS51096">
    <property type="entry name" value="PTS_EIIA_TYPE_4"/>
    <property type="match status" value="1"/>
</dbReference>
<dbReference type="AlphaFoldDB" id="R3TMK7"/>
<keyword evidence="7" id="KW-0418">Kinase</keyword>
<dbReference type="Gene3D" id="3.40.50.510">
    <property type="entry name" value="Phosphotransferase system, mannose-type IIA component"/>
    <property type="match status" value="1"/>
</dbReference>
<dbReference type="PANTHER" id="PTHR33799:SF1">
    <property type="entry name" value="PTS SYSTEM MANNOSE-SPECIFIC EIIAB COMPONENT-RELATED"/>
    <property type="match status" value="1"/>
</dbReference>
<proteinExistence type="predicted"/>
<dbReference type="SUPFAM" id="SSF53062">
    <property type="entry name" value="PTS system fructose IIA component-like"/>
    <property type="match status" value="1"/>
</dbReference>
<evidence type="ECO:0000256" key="6">
    <source>
        <dbReference type="ARBA" id="ARBA00022683"/>
    </source>
</evidence>
<keyword evidence="4" id="KW-0762">Sugar transport</keyword>
<dbReference type="GO" id="GO:0005737">
    <property type="term" value="C:cytoplasm"/>
    <property type="evidence" value="ECO:0007669"/>
    <property type="project" value="UniProtKB-SubCell"/>
</dbReference>
<dbReference type="CDD" id="cd00006">
    <property type="entry name" value="PTS_IIA_man"/>
    <property type="match status" value="1"/>
</dbReference>
<keyword evidence="6" id="KW-0598">Phosphotransferase system</keyword>
<evidence type="ECO:0000259" key="8">
    <source>
        <dbReference type="PROSITE" id="PS51096"/>
    </source>
</evidence>
<dbReference type="GO" id="GO:0016301">
    <property type="term" value="F:kinase activity"/>
    <property type="evidence" value="ECO:0007669"/>
    <property type="project" value="UniProtKB-KW"/>
</dbReference>
<dbReference type="HOGENOM" id="CLU_123235_1_2_9"/>
<dbReference type="STRING" id="154621.RV11_GL001661"/>
<evidence type="ECO:0000313" key="10">
    <source>
        <dbReference type="Proteomes" id="UP000013785"/>
    </source>
</evidence>
<feature type="domain" description="PTS EIIA type-4" evidence="8">
    <location>
        <begin position="2"/>
        <end position="118"/>
    </location>
</feature>
<accession>R3TMK7</accession>
<keyword evidence="2" id="KW-0813">Transport</keyword>
<evidence type="ECO:0000256" key="1">
    <source>
        <dbReference type="ARBA" id="ARBA00004496"/>
    </source>
</evidence>
<comment type="caution">
    <text evidence="9">The sequence shown here is derived from an EMBL/GenBank/DDBJ whole genome shotgun (WGS) entry which is preliminary data.</text>
</comment>
<dbReference type="PANTHER" id="PTHR33799">
    <property type="entry name" value="PTS PERMEASE-RELATED-RELATED"/>
    <property type="match status" value="1"/>
</dbReference>
<dbReference type="Proteomes" id="UP000013785">
    <property type="component" value="Unassembled WGS sequence"/>
</dbReference>